<dbReference type="PROSITE" id="PS00463">
    <property type="entry name" value="ZN2_CY6_FUNGAL_1"/>
    <property type="match status" value="1"/>
</dbReference>
<name>A0A2T4H214_FUSCU</name>
<gene>
    <name evidence="4" type="ORF">FCULG_00008978</name>
</gene>
<protein>
    <recommendedName>
        <fullName evidence="3">Zn(2)-C6 fungal-type domain-containing protein</fullName>
    </recommendedName>
</protein>
<keyword evidence="1" id="KW-0539">Nucleus</keyword>
<organism evidence="4 5">
    <name type="scientific">Fusarium culmorum</name>
    <dbReference type="NCBI Taxonomy" id="5516"/>
    <lineage>
        <taxon>Eukaryota</taxon>
        <taxon>Fungi</taxon>
        <taxon>Dikarya</taxon>
        <taxon>Ascomycota</taxon>
        <taxon>Pezizomycotina</taxon>
        <taxon>Sordariomycetes</taxon>
        <taxon>Hypocreomycetidae</taxon>
        <taxon>Hypocreales</taxon>
        <taxon>Nectriaceae</taxon>
        <taxon>Fusarium</taxon>
    </lineage>
</organism>
<dbReference type="OMA" id="WASTRIC"/>
<feature type="region of interest" description="Disordered" evidence="2">
    <location>
        <begin position="1"/>
        <end position="24"/>
    </location>
</feature>
<reference evidence="4 5" key="1">
    <citation type="submission" date="2018-02" db="EMBL/GenBank/DDBJ databases">
        <title>Fusarium culmorum secondary metabolites in fungal-bacterial-plant interactions.</title>
        <authorList>
            <person name="Schmidt R."/>
        </authorList>
    </citation>
    <scope>NUCLEOTIDE SEQUENCE [LARGE SCALE GENOMIC DNA]</scope>
    <source>
        <strain evidence="4 5">PV</strain>
    </source>
</reference>
<dbReference type="InterPro" id="IPR053175">
    <property type="entry name" value="DHMBA_Reg_Transcription_Factor"/>
</dbReference>
<comment type="caution">
    <text evidence="4">The sequence shown here is derived from an EMBL/GenBank/DDBJ whole genome shotgun (WGS) entry which is preliminary data.</text>
</comment>
<feature type="region of interest" description="Disordered" evidence="2">
    <location>
        <begin position="59"/>
        <end position="81"/>
    </location>
</feature>
<sequence>MAHHQTQGATYPTKHRRNHPRSKNGCLTCRGRRKKCDETKPNCNFCVKSAHTCVWPTEDNNQKQESQNGSPSSTNSERSPLEQQCQALMVDKSGVTNLALSTSSNLKVFERFIFDWGTHGDIPSGSTMAWFGNLPYIYANSGVDSLLHKSVNALANASYAQRFNSSEALRNAIKWYGESIHMLKESMLCVVDSSSYCDIISSIMCLGFYEANKSIGFEGAWGSHISGASVLLKMRGQKKTVNPKLEYEVSIVSYMQMISGNLLTGTAPHVTSASMNELCLSKLPQLYSHTELIYQSACLCTEWKKALLISETDEGLETLCIIFNKALILDEQLENWTHNLPAWANYTVQSVSIDSQPEWLLPLLNGPWNPPNTHIYPSLMVQTLWRFYWMARLIISQALLFTSTIIERAATKPLNFSRLDVESRLITFINHLCESCLAAFMPVTRNDPQSSKVEDVPILLACLILQVFPTIGLCLEQISINDLDIVGRRDWVAKMRHFLRVNFGIAKGATAIPLTEVGSIPIQMWGL</sequence>
<dbReference type="EMBL" id="PVEM01000003">
    <property type="protein sequence ID" value="PTD09825.1"/>
    <property type="molecule type" value="Genomic_DNA"/>
</dbReference>
<feature type="compositionally biased region" description="Polar residues" evidence="2">
    <location>
        <begin position="1"/>
        <end position="10"/>
    </location>
</feature>
<dbReference type="CDD" id="cd00067">
    <property type="entry name" value="GAL4"/>
    <property type="match status" value="1"/>
</dbReference>
<dbReference type="InterPro" id="IPR036864">
    <property type="entry name" value="Zn2-C6_fun-type_DNA-bd_sf"/>
</dbReference>
<dbReference type="AlphaFoldDB" id="A0A2T4H214"/>
<evidence type="ECO:0000313" key="4">
    <source>
        <dbReference type="EMBL" id="PTD09825.1"/>
    </source>
</evidence>
<keyword evidence="5" id="KW-1185">Reference proteome</keyword>
<dbReference type="OrthoDB" id="2991872at2759"/>
<evidence type="ECO:0000313" key="5">
    <source>
        <dbReference type="Proteomes" id="UP000241587"/>
    </source>
</evidence>
<dbReference type="PROSITE" id="PS50048">
    <property type="entry name" value="ZN2_CY6_FUNGAL_2"/>
    <property type="match status" value="1"/>
</dbReference>
<dbReference type="Pfam" id="PF00172">
    <property type="entry name" value="Zn_clus"/>
    <property type="match status" value="1"/>
</dbReference>
<dbReference type="Gene3D" id="4.10.240.10">
    <property type="entry name" value="Zn(2)-C6 fungal-type DNA-binding domain"/>
    <property type="match status" value="1"/>
</dbReference>
<evidence type="ECO:0000256" key="1">
    <source>
        <dbReference type="ARBA" id="ARBA00023242"/>
    </source>
</evidence>
<feature type="compositionally biased region" description="Polar residues" evidence="2">
    <location>
        <begin position="63"/>
        <end position="81"/>
    </location>
</feature>
<dbReference type="GO" id="GO:0000981">
    <property type="term" value="F:DNA-binding transcription factor activity, RNA polymerase II-specific"/>
    <property type="evidence" value="ECO:0007669"/>
    <property type="project" value="InterPro"/>
</dbReference>
<evidence type="ECO:0000259" key="3">
    <source>
        <dbReference type="PROSITE" id="PS50048"/>
    </source>
</evidence>
<dbReference type="GO" id="GO:0008270">
    <property type="term" value="F:zinc ion binding"/>
    <property type="evidence" value="ECO:0007669"/>
    <property type="project" value="InterPro"/>
</dbReference>
<dbReference type="InterPro" id="IPR001138">
    <property type="entry name" value="Zn2Cys6_DnaBD"/>
</dbReference>
<feature type="domain" description="Zn(2)-C6 fungal-type" evidence="3">
    <location>
        <begin position="25"/>
        <end position="55"/>
    </location>
</feature>
<dbReference type="SMART" id="SM00066">
    <property type="entry name" value="GAL4"/>
    <property type="match status" value="1"/>
</dbReference>
<evidence type="ECO:0000256" key="2">
    <source>
        <dbReference type="SAM" id="MobiDB-lite"/>
    </source>
</evidence>
<dbReference type="SUPFAM" id="SSF57701">
    <property type="entry name" value="Zn2/Cys6 DNA-binding domain"/>
    <property type="match status" value="1"/>
</dbReference>
<dbReference type="Proteomes" id="UP000241587">
    <property type="component" value="Unassembled WGS sequence"/>
</dbReference>
<dbReference type="PANTHER" id="PTHR38791:SF12">
    <property type="entry name" value="TRANSCRIPTION FACTOR DOMAIN-CONTAINING PROTEIN-RELATED"/>
    <property type="match status" value="1"/>
</dbReference>
<proteinExistence type="predicted"/>
<accession>A0A2T4H214</accession>
<feature type="compositionally biased region" description="Basic residues" evidence="2">
    <location>
        <begin position="13"/>
        <end position="22"/>
    </location>
</feature>
<dbReference type="PANTHER" id="PTHR38791">
    <property type="entry name" value="ZN(II)2CYS6 TRANSCRIPTION FACTOR (EUROFUNG)-RELATED-RELATED"/>
    <property type="match status" value="1"/>
</dbReference>